<accession>A0A1H9ZB98</accession>
<protein>
    <submittedName>
        <fullName evidence="2">Putative zinc ribbon domain-containing protein</fullName>
    </submittedName>
</protein>
<dbReference type="AlphaFoldDB" id="A0A1H9ZB98"/>
<dbReference type="EMBL" id="FOHN01000003">
    <property type="protein sequence ID" value="SES78340.1"/>
    <property type="molecule type" value="Genomic_DNA"/>
</dbReference>
<keyword evidence="3" id="KW-1185">Reference proteome</keyword>
<dbReference type="Proteomes" id="UP000199800">
    <property type="component" value="Unassembled WGS sequence"/>
</dbReference>
<dbReference type="InterPro" id="IPR025868">
    <property type="entry name" value="Zn_ribbon_dom_put"/>
</dbReference>
<evidence type="ECO:0000313" key="2">
    <source>
        <dbReference type="EMBL" id="SES78340.1"/>
    </source>
</evidence>
<sequence>MEEKYCQACGMPMGETNEMYGTEKDGSISKDYCKYCYDKGEFLFQGTMDEFIENCIPYMLESCKDMTADQARDMMKQQFPHLKRWKEA</sequence>
<feature type="domain" description="Putative zinc ribbon" evidence="1">
    <location>
        <begin position="5"/>
        <end position="86"/>
    </location>
</feature>
<evidence type="ECO:0000313" key="3">
    <source>
        <dbReference type="Proteomes" id="UP000199800"/>
    </source>
</evidence>
<organism evidence="2 3">
    <name type="scientific">[Clostridium] polysaccharolyticum</name>
    <dbReference type="NCBI Taxonomy" id="29364"/>
    <lineage>
        <taxon>Bacteria</taxon>
        <taxon>Bacillati</taxon>
        <taxon>Bacillota</taxon>
        <taxon>Clostridia</taxon>
        <taxon>Lachnospirales</taxon>
        <taxon>Lachnospiraceae</taxon>
    </lineage>
</organism>
<dbReference type="RefSeq" id="WP_092476181.1">
    <property type="nucleotide sequence ID" value="NZ_FOHN01000003.1"/>
</dbReference>
<evidence type="ECO:0000259" key="1">
    <source>
        <dbReference type="Pfam" id="PF12674"/>
    </source>
</evidence>
<name>A0A1H9ZB98_9FIRM</name>
<gene>
    <name evidence="2" type="ORF">SAMN04487772_10383</name>
</gene>
<dbReference type="OrthoDB" id="9801008at2"/>
<reference evidence="2 3" key="1">
    <citation type="submission" date="2016-10" db="EMBL/GenBank/DDBJ databases">
        <authorList>
            <person name="de Groot N.N."/>
        </authorList>
    </citation>
    <scope>NUCLEOTIDE SEQUENCE [LARGE SCALE GENOMIC DNA]</scope>
    <source>
        <strain evidence="2 3">DSM 1801</strain>
    </source>
</reference>
<dbReference type="Pfam" id="PF12674">
    <property type="entry name" value="Zn_ribbon_2"/>
    <property type="match status" value="1"/>
</dbReference>
<dbReference type="STRING" id="29364.SAMN04487772_10383"/>
<proteinExistence type="predicted"/>